<dbReference type="GO" id="GO:0036503">
    <property type="term" value="P:ERAD pathway"/>
    <property type="evidence" value="ECO:0007669"/>
    <property type="project" value="TreeGrafter"/>
</dbReference>
<feature type="compositionally biased region" description="Basic and acidic residues" evidence="19">
    <location>
        <begin position="208"/>
        <end position="252"/>
    </location>
</feature>
<keyword evidence="7 18" id="KW-0732">Signal</keyword>
<feature type="region of interest" description="Disordered" evidence="19">
    <location>
        <begin position="295"/>
        <end position="378"/>
    </location>
</feature>
<evidence type="ECO:0000256" key="18">
    <source>
        <dbReference type="RuleBase" id="RU362126"/>
    </source>
</evidence>
<dbReference type="SUPFAM" id="SSF63887">
    <property type="entry name" value="P-domain of calnexin/calreticulin"/>
    <property type="match status" value="1"/>
</dbReference>
<dbReference type="FunFam" id="2.60.120.200:FF:000122">
    <property type="entry name" value="Calreticulin 3"/>
    <property type="match status" value="1"/>
</dbReference>
<dbReference type="InterPro" id="IPR001580">
    <property type="entry name" value="Calret/calnex"/>
</dbReference>
<keyword evidence="13 17" id="KW-1015">Disulfide bond</keyword>
<dbReference type="AlphaFoldDB" id="A0A3Q1G338"/>
<feature type="chain" id="PRO_5018376538" description="Calreticulin" evidence="18">
    <location>
        <begin position="21"/>
        <end position="378"/>
    </location>
</feature>
<evidence type="ECO:0000256" key="2">
    <source>
        <dbReference type="ARBA" id="ARBA00004319"/>
    </source>
</evidence>
<dbReference type="InterPro" id="IPR009169">
    <property type="entry name" value="Calreticulin"/>
</dbReference>
<sequence length="378" mass="43258">MKLPAAVLAVLASIAVTIEATVYFKEQFADGDGYKSRWLESKHKSDYGQWKLTAGKFYGEAEADKGLQTSQDARFYALSARFDPFSNEGKPLVIQFTVKHEQKIDCGGGYVKIFPSDLDQSEMHGDSQYYIMFGPDICGYSTKKVHVIFNYKGQNHLIKKDVKCKDDELTHLYTLILNPDQTYEVKIDNEKVESGSLEDDWDMLPPKKIKDPEAKKPSDWDDRAKIDDPSDSKPEDWDKPETIPDPDAKKPDDWDEDMDGEWEPPMISNPEYKVKSGTIFDNFLITDDVKEAEEFGTETWGATKGPEKKMKEEQEDMERKLREEEEKSKNKDTEGDEEDDDEEEDNEDGGEEDDEAEGKQDEEDAGTEEEDAKQKDEL</sequence>
<feature type="compositionally biased region" description="Acidic residues" evidence="19">
    <location>
        <begin position="334"/>
        <end position="371"/>
    </location>
</feature>
<dbReference type="PANTHER" id="PTHR11073">
    <property type="entry name" value="CALRETICULIN AND CALNEXIN"/>
    <property type="match status" value="1"/>
</dbReference>
<dbReference type="PANTHER" id="PTHR11073:SF3">
    <property type="entry name" value="CALRETICULIN-3"/>
    <property type="match status" value="1"/>
</dbReference>
<evidence type="ECO:0000313" key="20">
    <source>
        <dbReference type="Ensembl" id="ENSAPOP00000022247.1"/>
    </source>
</evidence>
<evidence type="ECO:0000256" key="3">
    <source>
        <dbReference type="ARBA" id="ARBA00004564"/>
    </source>
</evidence>
<dbReference type="GO" id="GO:0006457">
    <property type="term" value="P:protein folding"/>
    <property type="evidence" value="ECO:0007669"/>
    <property type="project" value="InterPro"/>
</dbReference>
<dbReference type="InterPro" id="IPR009033">
    <property type="entry name" value="Calreticulin/calnexin_P_dom_sf"/>
</dbReference>
<evidence type="ECO:0000256" key="1">
    <source>
        <dbReference type="ARBA" id="ARBA00004241"/>
    </source>
</evidence>
<evidence type="ECO:0000256" key="10">
    <source>
        <dbReference type="ARBA" id="ARBA00022824"/>
    </source>
</evidence>
<dbReference type="PROSITE" id="PS00804">
    <property type="entry name" value="CALRETICULIN_2"/>
    <property type="match status" value="1"/>
</dbReference>
<dbReference type="PROSITE" id="PS00803">
    <property type="entry name" value="CALRETICULIN_1"/>
    <property type="match status" value="1"/>
</dbReference>
<evidence type="ECO:0000256" key="11">
    <source>
        <dbReference type="ARBA" id="ARBA00022833"/>
    </source>
</evidence>
<keyword evidence="12" id="KW-0106">Calcium</keyword>
<feature type="compositionally biased region" description="Basic and acidic residues" evidence="19">
    <location>
        <begin position="305"/>
        <end position="333"/>
    </location>
</feature>
<dbReference type="Gene3D" id="2.10.250.10">
    <property type="entry name" value="Calreticulin/calnexin, P domain"/>
    <property type="match status" value="1"/>
</dbReference>
<dbReference type="GO" id="GO:0060473">
    <property type="term" value="C:cortical granule"/>
    <property type="evidence" value="ECO:0007669"/>
    <property type="project" value="UniProtKB-SubCell"/>
</dbReference>
<evidence type="ECO:0000256" key="15">
    <source>
        <dbReference type="ARBA" id="ARBA00037865"/>
    </source>
</evidence>
<dbReference type="FunFam" id="2.10.250.10:FF:000002">
    <property type="entry name" value="Calreticulin"/>
    <property type="match status" value="1"/>
</dbReference>
<dbReference type="PRINTS" id="PR00626">
    <property type="entry name" value="CALRETICULIN"/>
</dbReference>
<dbReference type="Proteomes" id="UP000257200">
    <property type="component" value="Unplaced"/>
</dbReference>
<organism evidence="20 21">
    <name type="scientific">Acanthochromis polyacanthus</name>
    <name type="common">spiny chromis</name>
    <dbReference type="NCBI Taxonomy" id="80966"/>
    <lineage>
        <taxon>Eukaryota</taxon>
        <taxon>Metazoa</taxon>
        <taxon>Chordata</taxon>
        <taxon>Craniata</taxon>
        <taxon>Vertebrata</taxon>
        <taxon>Euteleostomi</taxon>
        <taxon>Actinopterygii</taxon>
        <taxon>Neopterygii</taxon>
        <taxon>Teleostei</taxon>
        <taxon>Neoteleostei</taxon>
        <taxon>Acanthomorphata</taxon>
        <taxon>Ovalentaria</taxon>
        <taxon>Pomacentridae</taxon>
        <taxon>Acanthochromis</taxon>
    </lineage>
</organism>
<dbReference type="Pfam" id="PF00262">
    <property type="entry name" value="Calreticulin"/>
    <property type="match status" value="1"/>
</dbReference>
<evidence type="ECO:0000256" key="6">
    <source>
        <dbReference type="ARBA" id="ARBA00022723"/>
    </source>
</evidence>
<evidence type="ECO:0000256" key="17">
    <source>
        <dbReference type="PIRSR" id="PIRSR002356-3"/>
    </source>
</evidence>
<evidence type="ECO:0000256" key="9">
    <source>
        <dbReference type="ARBA" id="ARBA00022737"/>
    </source>
</evidence>
<keyword evidence="14 16" id="KW-0143">Chaperone</keyword>
<evidence type="ECO:0000256" key="14">
    <source>
        <dbReference type="ARBA" id="ARBA00023186"/>
    </source>
</evidence>
<keyword evidence="8" id="KW-0430">Lectin</keyword>
<dbReference type="GO" id="GO:0033018">
    <property type="term" value="C:sarcoplasmic reticulum lumen"/>
    <property type="evidence" value="ECO:0007669"/>
    <property type="project" value="UniProtKB-SubCell"/>
</dbReference>
<dbReference type="GeneTree" id="ENSGT00950000182915"/>
<evidence type="ECO:0000256" key="8">
    <source>
        <dbReference type="ARBA" id="ARBA00022734"/>
    </source>
</evidence>
<name>A0A3Q1G338_9TELE</name>
<evidence type="ECO:0000256" key="5">
    <source>
        <dbReference type="ARBA" id="ARBA00015837"/>
    </source>
</evidence>
<accession>A0A3Q1G338</accession>
<dbReference type="Gene3D" id="2.60.120.200">
    <property type="match status" value="1"/>
</dbReference>
<keyword evidence="21" id="KW-1185">Reference proteome</keyword>
<feature type="disulfide bond" evidence="17">
    <location>
        <begin position="106"/>
        <end position="138"/>
    </location>
</feature>
<feature type="signal peptide" evidence="18">
    <location>
        <begin position="1"/>
        <end position="20"/>
    </location>
</feature>
<dbReference type="Ensembl" id="ENSAPOT00000014250.1">
    <property type="protein sequence ID" value="ENSAPOP00000022247.1"/>
    <property type="gene ID" value="ENSAPOG00000003358.1"/>
</dbReference>
<keyword evidence="6" id="KW-0479">Metal-binding</keyword>
<evidence type="ECO:0000256" key="7">
    <source>
        <dbReference type="ARBA" id="ARBA00022729"/>
    </source>
</evidence>
<evidence type="ECO:0000256" key="16">
    <source>
        <dbReference type="PIRNR" id="PIRNR002356"/>
    </source>
</evidence>
<evidence type="ECO:0000256" key="4">
    <source>
        <dbReference type="ARBA" id="ARBA00010983"/>
    </source>
</evidence>
<dbReference type="GO" id="GO:0009986">
    <property type="term" value="C:cell surface"/>
    <property type="evidence" value="ECO:0007669"/>
    <property type="project" value="UniProtKB-SubCell"/>
</dbReference>
<dbReference type="PROSITE" id="PS00805">
    <property type="entry name" value="CALRETICULIN_REPEAT"/>
    <property type="match status" value="2"/>
</dbReference>
<feature type="region of interest" description="Disordered" evidence="19">
    <location>
        <begin position="196"/>
        <end position="273"/>
    </location>
</feature>
<evidence type="ECO:0000256" key="19">
    <source>
        <dbReference type="SAM" id="MobiDB-lite"/>
    </source>
</evidence>
<dbReference type="GO" id="GO:0005509">
    <property type="term" value="F:calcium ion binding"/>
    <property type="evidence" value="ECO:0007669"/>
    <property type="project" value="InterPro"/>
</dbReference>
<comment type="subcellular location">
    <subcellularLocation>
        <location evidence="1">Cell surface</location>
    </subcellularLocation>
    <subcellularLocation>
        <location evidence="15">Cytoplasmic vesicle</location>
        <location evidence="15">Secretory vesicle</location>
        <location evidence="15">Cortical granule</location>
    </subcellularLocation>
    <subcellularLocation>
        <location evidence="2 16">Endoplasmic reticulum lumen</location>
    </subcellularLocation>
    <subcellularLocation>
        <location evidence="3">Sarcoplasmic reticulum lumen</location>
    </subcellularLocation>
</comment>
<dbReference type="SUPFAM" id="SSF49899">
    <property type="entry name" value="Concanavalin A-like lectins/glucanases"/>
    <property type="match status" value="1"/>
</dbReference>
<keyword evidence="10 16" id="KW-0256">Endoplasmic reticulum</keyword>
<keyword evidence="11" id="KW-0862">Zinc</keyword>
<evidence type="ECO:0000256" key="12">
    <source>
        <dbReference type="ARBA" id="ARBA00022837"/>
    </source>
</evidence>
<proteinExistence type="inferred from homology"/>
<keyword evidence="9" id="KW-0677">Repeat</keyword>
<evidence type="ECO:0000256" key="13">
    <source>
        <dbReference type="ARBA" id="ARBA00023157"/>
    </source>
</evidence>
<dbReference type="GO" id="GO:0005789">
    <property type="term" value="C:endoplasmic reticulum membrane"/>
    <property type="evidence" value="ECO:0007669"/>
    <property type="project" value="TreeGrafter"/>
</dbReference>
<dbReference type="GO" id="GO:0051082">
    <property type="term" value="F:unfolded protein binding"/>
    <property type="evidence" value="ECO:0007669"/>
    <property type="project" value="InterPro"/>
</dbReference>
<protein>
    <recommendedName>
        <fullName evidence="5 16">Calreticulin</fullName>
    </recommendedName>
</protein>
<dbReference type="GO" id="GO:0030246">
    <property type="term" value="F:carbohydrate binding"/>
    <property type="evidence" value="ECO:0007669"/>
    <property type="project" value="UniProtKB-KW"/>
</dbReference>
<dbReference type="InterPro" id="IPR018124">
    <property type="entry name" value="Calret/calnex_CS"/>
</dbReference>
<feature type="compositionally biased region" description="Acidic residues" evidence="19">
    <location>
        <begin position="253"/>
        <end position="262"/>
    </location>
</feature>
<evidence type="ECO:0000313" key="21">
    <source>
        <dbReference type="Proteomes" id="UP000257200"/>
    </source>
</evidence>
<comment type="similarity">
    <text evidence="4 16 18">Belongs to the calreticulin family.</text>
</comment>
<dbReference type="PIRSF" id="PIRSF002356">
    <property type="entry name" value="Calreticulin"/>
    <property type="match status" value="1"/>
</dbReference>
<reference evidence="20" key="2">
    <citation type="submission" date="2025-09" db="UniProtKB">
        <authorList>
            <consortium name="Ensembl"/>
        </authorList>
    </citation>
    <scope>IDENTIFICATION</scope>
</reference>
<reference evidence="20" key="1">
    <citation type="submission" date="2025-08" db="UniProtKB">
        <authorList>
            <consortium name="Ensembl"/>
        </authorList>
    </citation>
    <scope>IDENTIFICATION</scope>
</reference>
<dbReference type="InterPro" id="IPR013320">
    <property type="entry name" value="ConA-like_dom_sf"/>
</dbReference>